<dbReference type="EMBL" id="KZ851939">
    <property type="protein sequence ID" value="RDH16358.1"/>
    <property type="molecule type" value="Genomic_DNA"/>
</dbReference>
<reference evidence="1 2" key="1">
    <citation type="submission" date="2018-07" db="EMBL/GenBank/DDBJ databases">
        <title>Section-level genome sequencing of Aspergillus section Nigri to investigate inter- and intra-species variation.</title>
        <authorList>
            <consortium name="DOE Joint Genome Institute"/>
            <person name="Vesth T.C."/>
            <person name="Nybo J.L."/>
            <person name="Theobald S."/>
            <person name="Frisvad J.C."/>
            <person name="Larsen T.O."/>
            <person name="Nielsen K.F."/>
            <person name="Hoof J.B."/>
            <person name="Brandl J."/>
            <person name="Salamov A."/>
            <person name="Riley R."/>
            <person name="Gladden J.M."/>
            <person name="Phatale P."/>
            <person name="Nielsen M.T."/>
            <person name="Lyhne E.K."/>
            <person name="Kogle M.E."/>
            <person name="Strasser K."/>
            <person name="McDonnell E."/>
            <person name="Barry K."/>
            <person name="Clum A."/>
            <person name="Chen C."/>
            <person name="Nolan M."/>
            <person name="Sandor L."/>
            <person name="Kuo A."/>
            <person name="Lipzen A."/>
            <person name="Hainaut M."/>
            <person name="Drula E."/>
            <person name="Tsang A."/>
            <person name="Magnuson J.K."/>
            <person name="Henrissat B."/>
            <person name="Wiebenga A."/>
            <person name="Simmons B.A."/>
            <person name="Makela M.R."/>
            <person name="De vries R.P."/>
            <person name="Grigoriev I.V."/>
            <person name="Mortensen U.H."/>
            <person name="Baker S.E."/>
            <person name="Andersen M.R."/>
        </authorList>
    </citation>
    <scope>NUCLEOTIDE SEQUENCE [LARGE SCALE GENOMIC DNA]</scope>
    <source>
        <strain evidence="1 2">ATCC 13496</strain>
    </source>
</reference>
<organism evidence="1 2">
    <name type="scientific">Aspergillus niger ATCC 13496</name>
    <dbReference type="NCBI Taxonomy" id="1353008"/>
    <lineage>
        <taxon>Eukaryota</taxon>
        <taxon>Fungi</taxon>
        <taxon>Dikarya</taxon>
        <taxon>Ascomycota</taxon>
        <taxon>Pezizomycotina</taxon>
        <taxon>Eurotiomycetes</taxon>
        <taxon>Eurotiomycetidae</taxon>
        <taxon>Eurotiales</taxon>
        <taxon>Aspergillaceae</taxon>
        <taxon>Aspergillus</taxon>
        <taxon>Aspergillus subgen. Circumdati</taxon>
    </lineage>
</organism>
<name>A0A370BPM1_ASPNG</name>
<dbReference type="AlphaFoldDB" id="A0A370BPM1"/>
<dbReference type="VEuPathDB" id="FungiDB:M747DRAFT_334413"/>
<evidence type="ECO:0000313" key="1">
    <source>
        <dbReference type="EMBL" id="RDH16358.1"/>
    </source>
</evidence>
<accession>A0A370BPM1</accession>
<protein>
    <submittedName>
        <fullName evidence="1">Uncharacterized protein</fullName>
    </submittedName>
</protein>
<sequence>MVVSLRRVKDMDLIYLDLKKMIQPHILAYINDHSQLLTLHLLRPFSFGLLEALGPSRATAPLPHSVETAVGVDTSIGCGIPHVVSYSVPPPSENRFTFRAPPPDPTFPDRTLLDWDAATCTQPLSPSNLDALPDIGPDFSPEELNVRHPIWVNPTRQPECLRLIHSAAYSLTLGQLIAERIIEGLIRPSI</sequence>
<dbReference type="Proteomes" id="UP000253845">
    <property type="component" value="Unassembled WGS sequence"/>
</dbReference>
<evidence type="ECO:0000313" key="2">
    <source>
        <dbReference type="Proteomes" id="UP000253845"/>
    </source>
</evidence>
<gene>
    <name evidence="1" type="ORF">M747DRAFT_334413</name>
</gene>
<proteinExistence type="predicted"/>